<evidence type="ECO:0008006" key="4">
    <source>
        <dbReference type="Google" id="ProtNLM"/>
    </source>
</evidence>
<feature type="region of interest" description="Disordered" evidence="1">
    <location>
        <begin position="1"/>
        <end position="22"/>
    </location>
</feature>
<dbReference type="InterPro" id="IPR007922">
    <property type="entry name" value="DciA-like"/>
</dbReference>
<dbReference type="STRING" id="1220579.GCA_001571345_03232"/>
<evidence type="ECO:0000313" key="3">
    <source>
        <dbReference type="Proteomes" id="UP000248257"/>
    </source>
</evidence>
<feature type="region of interest" description="Disordered" evidence="1">
    <location>
        <begin position="123"/>
        <end position="148"/>
    </location>
</feature>
<keyword evidence="3" id="KW-1185">Reference proteome</keyword>
<accession>A0A318PHA0</accession>
<dbReference type="InterPro" id="IPR010593">
    <property type="entry name" value="DUF1159"/>
</dbReference>
<dbReference type="Proteomes" id="UP000248257">
    <property type="component" value="Unassembled WGS sequence"/>
</dbReference>
<dbReference type="PIRSF" id="PIRSF032064">
    <property type="entry name" value="UCP032064"/>
    <property type="match status" value="1"/>
</dbReference>
<dbReference type="Pfam" id="PF05258">
    <property type="entry name" value="DciA"/>
    <property type="match status" value="1"/>
</dbReference>
<dbReference type="EMBL" id="NKUC01000070">
    <property type="protein sequence ID" value="PYD55538.1"/>
    <property type="molecule type" value="Genomic_DNA"/>
</dbReference>
<gene>
    <name evidence="2" type="ORF">CFR75_16015</name>
</gene>
<organism evidence="2 3">
    <name type="scientific">Komagataeibacter xylinus</name>
    <name type="common">Gluconacetobacter xylinus</name>
    <dbReference type="NCBI Taxonomy" id="28448"/>
    <lineage>
        <taxon>Bacteria</taxon>
        <taxon>Pseudomonadati</taxon>
        <taxon>Pseudomonadota</taxon>
        <taxon>Alphaproteobacteria</taxon>
        <taxon>Acetobacterales</taxon>
        <taxon>Acetobacteraceae</taxon>
        <taxon>Komagataeibacter</taxon>
    </lineage>
</organism>
<feature type="compositionally biased region" description="Pro residues" evidence="1">
    <location>
        <begin position="129"/>
        <end position="139"/>
    </location>
</feature>
<proteinExistence type="predicted"/>
<name>A0A318PHA0_KOMXY</name>
<sequence>MTNPPPRSKKKNEAPAPAEPPRRAFRARSMAALLPQISQPVFRKQSAAAVQVMTDWADIVGPHLAALTVPRKFSAGTLTVGCQGPVAMELQHLAPTVIARINTTCGHGVVKRLKMVQDLLALPQQATSPAPPRTPPPPVDIDDMPDGPLKEALASLGGWLRARQGN</sequence>
<reference evidence="2 3" key="1">
    <citation type="submission" date="2017-07" db="EMBL/GenBank/DDBJ databases">
        <title>A draft genome sequence of Komagataeibacter xylinus LMG 1515.</title>
        <authorList>
            <person name="Skraban J."/>
            <person name="Cleenwerck I."/>
            <person name="Vandamme P."/>
            <person name="Trcek J."/>
        </authorList>
    </citation>
    <scope>NUCLEOTIDE SEQUENCE [LARGE SCALE GENOMIC DNA]</scope>
    <source>
        <strain evidence="2 3">LMG 1515</strain>
    </source>
</reference>
<dbReference type="AlphaFoldDB" id="A0A318PHA0"/>
<dbReference type="OrthoDB" id="7160947at2"/>
<evidence type="ECO:0000313" key="2">
    <source>
        <dbReference type="EMBL" id="PYD55538.1"/>
    </source>
</evidence>
<dbReference type="PANTHER" id="PTHR36456:SF1">
    <property type="entry name" value="UPF0232 PROTEIN SCO3875"/>
    <property type="match status" value="1"/>
</dbReference>
<comment type="caution">
    <text evidence="2">The sequence shown here is derived from an EMBL/GenBank/DDBJ whole genome shotgun (WGS) entry which is preliminary data.</text>
</comment>
<dbReference type="PANTHER" id="PTHR36456">
    <property type="entry name" value="UPF0232 PROTEIN SCO3875"/>
    <property type="match status" value="1"/>
</dbReference>
<protein>
    <recommendedName>
        <fullName evidence="4">DUF721 domain-containing protein</fullName>
    </recommendedName>
</protein>
<evidence type="ECO:0000256" key="1">
    <source>
        <dbReference type="SAM" id="MobiDB-lite"/>
    </source>
</evidence>